<keyword evidence="2" id="KW-1003">Cell membrane</keyword>
<dbReference type="GO" id="GO:0006669">
    <property type="term" value="P:sphinganine-1-phosphate biosynthetic process"/>
    <property type="evidence" value="ECO:0007669"/>
    <property type="project" value="TreeGrafter"/>
</dbReference>
<dbReference type="InterPro" id="IPR001206">
    <property type="entry name" value="Diacylglycerol_kinase_cat_dom"/>
</dbReference>
<dbReference type="Gene3D" id="2.60.200.40">
    <property type="match status" value="1"/>
</dbReference>
<dbReference type="EMBL" id="CP026243">
    <property type="protein sequence ID" value="AWO96517.1"/>
    <property type="molecule type" value="Genomic_DNA"/>
</dbReference>
<dbReference type="CDD" id="cd01252">
    <property type="entry name" value="PH_GRP1-like"/>
    <property type="match status" value="1"/>
</dbReference>
<dbReference type="Pfam" id="PF00781">
    <property type="entry name" value="DAGK_cat"/>
    <property type="match status" value="1"/>
</dbReference>
<dbReference type="PROSITE" id="PS50146">
    <property type="entry name" value="DAGK"/>
    <property type="match status" value="1"/>
</dbReference>
<dbReference type="SUPFAM" id="SSF50729">
    <property type="entry name" value="PH domain-like"/>
    <property type="match status" value="1"/>
</dbReference>
<sequence length="1053" mass="119284">MIGECRWALLCFPYRHWISSPPLRAAAPASPDTSCSERRFHSLRLSRLEGDKMSNVQRLSPRSGKEARLLLPLSELVGCSCPRAPAPPLLVLYWYPPGKRRKGVSRRRQVRAYLAESRPEAERWSAALQCLLRGVTVTADTEFSRSLLPRPRRLLLLVNPFSGRGQAMQWCQTHILPMIREANISYNLIQTERQNHARELIREISLPEWDGIVIVSGDGLLHEVINGLMERPDWELAIKIPVSILPCGSGNALAGSVNHHAGYDMCLREPLLLNCCFLLCRGGVRPMDLVSVTTSPAPSNNSRTAAPKRLFSFLSVAWGFVSDVDIESERYRGLGSARFTLGTLVRIASLRSYKGRLSYLPPSLVTTSPDTTPPLPRRSFSRSITEGLEGFCQTPIHRTCSDMGISEQRSLRMATTRKNPTHLTLLVSDLSPSPLPFVTPHSLTNPRHWTKTRTPPGRGLFPSSSTPTQTPSPLNSPPSLCLFLPHRPLPHLVPLHTPHPTLSPVRTRQTPPHPRPLYAHRPLLLTLTLLSQDDLLPPLDQPLPTRDWVTIEGDFVLVLALYQSHLGADLHAAPQARFDDGLIHLTFVRAGISRATLLRLFFAMERGTHHSVNSPYVSHVSCRAFRLQPLSTRGTLTVDGELVPYGPLQAQGFSAQRVEVPVDLSPEERSELEDIRRRKGVLLQEIQRLREELREAILEVEGLETSTEGSKTLQKSRHVAMGRKKFNMDPKKGIVFLVENELLRHTQEDIAQFLYKGEGLNKTAIGDYLGERDDFNIKVLQAFVDLHEFTDLNLVQALRQFLWSFRLPGEAQKIDRMMEAFAQRYCHCNPGVFQSTDTCYVLSFAIIMLNTSLHNPNVRDKPGLDRFISMNRGINEGGDLPEELLRNLYESIKNEPFKIPEDDGNDLTHTFFNPDREGWLLKLGGRVKTWKRRWFILTDNCLYYFEYTTDKEPRGIIPLENLSIREVEDPRKPNCFELYIPNNRGQLIKACKTEADGRVVEGNHMVYRISAPTPEEKDEWIHSIKSAVSVDPFYEMLAARKKRISLKKKEEQP</sequence>
<feature type="coiled-coil region" evidence="12">
    <location>
        <begin position="672"/>
        <end position="706"/>
    </location>
</feature>
<keyword evidence="8 12" id="KW-0175">Coiled coil</keyword>
<evidence type="ECO:0000256" key="4">
    <source>
        <dbReference type="ARBA" id="ARBA00022679"/>
    </source>
</evidence>
<dbReference type="GO" id="GO:0005737">
    <property type="term" value="C:cytoplasm"/>
    <property type="evidence" value="ECO:0007669"/>
    <property type="project" value="TreeGrafter"/>
</dbReference>
<dbReference type="Gene3D" id="1.10.220.20">
    <property type="match status" value="1"/>
</dbReference>
<evidence type="ECO:0000256" key="5">
    <source>
        <dbReference type="ARBA" id="ARBA00022741"/>
    </source>
</evidence>
<dbReference type="PANTHER" id="PTHR12358:SF40">
    <property type="entry name" value="SPHINGOSINE KINASE 2"/>
    <property type="match status" value="1"/>
</dbReference>
<dbReference type="Pfam" id="PF00169">
    <property type="entry name" value="PH"/>
    <property type="match status" value="1"/>
</dbReference>
<dbReference type="PROSITE" id="PS50003">
    <property type="entry name" value="PH_DOMAIN"/>
    <property type="match status" value="1"/>
</dbReference>
<dbReference type="STRING" id="52904.ENSSMAP00000021863"/>
<dbReference type="GO" id="GO:0005524">
    <property type="term" value="F:ATP binding"/>
    <property type="evidence" value="ECO:0007669"/>
    <property type="project" value="UniProtKB-KW"/>
</dbReference>
<protein>
    <recommendedName>
        <fullName evidence="11">sphingosine kinase</fullName>
        <ecNumber evidence="11">2.7.1.91</ecNumber>
    </recommendedName>
</protein>
<proteinExistence type="predicted"/>
<evidence type="ECO:0000256" key="2">
    <source>
        <dbReference type="ARBA" id="ARBA00022475"/>
    </source>
</evidence>
<dbReference type="PROSITE" id="PS50190">
    <property type="entry name" value="SEC7"/>
    <property type="match status" value="1"/>
</dbReference>
<dbReference type="GO" id="GO:0005886">
    <property type="term" value="C:plasma membrane"/>
    <property type="evidence" value="ECO:0007669"/>
    <property type="project" value="UniProtKB-SubCell"/>
</dbReference>
<organism evidence="17 18">
    <name type="scientific">Scophthalmus maximus</name>
    <name type="common">Turbot</name>
    <name type="synonym">Psetta maxima</name>
    <dbReference type="NCBI Taxonomy" id="52904"/>
    <lineage>
        <taxon>Eukaryota</taxon>
        <taxon>Metazoa</taxon>
        <taxon>Chordata</taxon>
        <taxon>Craniata</taxon>
        <taxon>Vertebrata</taxon>
        <taxon>Euteleostomi</taxon>
        <taxon>Actinopterygii</taxon>
        <taxon>Neopterygii</taxon>
        <taxon>Teleostei</taxon>
        <taxon>Neoteleostei</taxon>
        <taxon>Acanthomorphata</taxon>
        <taxon>Carangaria</taxon>
        <taxon>Pleuronectiformes</taxon>
        <taxon>Pleuronectoidei</taxon>
        <taxon>Scophthalmidae</taxon>
        <taxon>Scophthalmus</taxon>
    </lineage>
</organism>
<feature type="compositionally biased region" description="Low complexity" evidence="13">
    <location>
        <begin position="460"/>
        <end position="476"/>
    </location>
</feature>
<keyword evidence="5" id="KW-0547">Nucleotide-binding</keyword>
<dbReference type="SMART" id="SM00046">
    <property type="entry name" value="DAGKc"/>
    <property type="match status" value="1"/>
</dbReference>
<reference evidence="17 18" key="1">
    <citation type="submission" date="2017-12" db="EMBL/GenBank/DDBJ databases">
        <title>Integrating genomic resources of turbot (Scophthalmus maximus) in depth evaluation of genetic and physical mapping variation across individuals.</title>
        <authorList>
            <person name="Martinez P."/>
        </authorList>
    </citation>
    <scope>NUCLEOTIDE SEQUENCE [LARGE SCALE GENOMIC DNA]</scope>
</reference>
<dbReference type="Gene3D" id="2.30.29.30">
    <property type="entry name" value="Pleckstrin-homology domain (PH domain)/Phosphotyrosine-binding domain (PTB)"/>
    <property type="match status" value="1"/>
</dbReference>
<feature type="domain" description="PH" evidence="14">
    <location>
        <begin position="913"/>
        <end position="1029"/>
    </location>
</feature>
<dbReference type="FunFam" id="2.30.29.30:FF:000009">
    <property type="entry name" value="Cytohesin 1"/>
    <property type="match status" value="1"/>
</dbReference>
<dbReference type="SMART" id="SM00233">
    <property type="entry name" value="PH"/>
    <property type="match status" value="1"/>
</dbReference>
<keyword evidence="9" id="KW-0446">Lipid-binding</keyword>
<evidence type="ECO:0000256" key="6">
    <source>
        <dbReference type="ARBA" id="ARBA00022777"/>
    </source>
</evidence>
<evidence type="ECO:0000256" key="7">
    <source>
        <dbReference type="ARBA" id="ARBA00022840"/>
    </source>
</evidence>
<dbReference type="FunFam" id="3.40.50.10330:FF:000005">
    <property type="entry name" value="Sphingosine kinase 2"/>
    <property type="match status" value="1"/>
</dbReference>
<dbReference type="Gene3D" id="1.10.1000.11">
    <property type="entry name" value="Arf Nucleotide-binding Site Opener,domain 2"/>
    <property type="match status" value="1"/>
</dbReference>
<dbReference type="GO" id="GO:0043065">
    <property type="term" value="P:positive regulation of apoptotic process"/>
    <property type="evidence" value="ECO:0007669"/>
    <property type="project" value="TreeGrafter"/>
</dbReference>
<keyword evidence="3" id="KW-0344">Guanine-nucleotide releasing factor</keyword>
<gene>
    <name evidence="17" type="ORF">SMAX5B_012121</name>
</gene>
<dbReference type="InterPro" id="IPR035999">
    <property type="entry name" value="Sec7_dom_sf"/>
</dbReference>
<dbReference type="InterPro" id="IPR000904">
    <property type="entry name" value="Sec7_dom"/>
</dbReference>
<dbReference type="GO" id="GO:0046512">
    <property type="term" value="P:sphingosine biosynthetic process"/>
    <property type="evidence" value="ECO:0007669"/>
    <property type="project" value="TreeGrafter"/>
</dbReference>
<evidence type="ECO:0000256" key="3">
    <source>
        <dbReference type="ARBA" id="ARBA00022658"/>
    </source>
</evidence>
<name>A0A2U9AY37_SCOMX</name>
<evidence type="ECO:0000259" key="16">
    <source>
        <dbReference type="PROSITE" id="PS50190"/>
    </source>
</evidence>
<dbReference type="SUPFAM" id="SSF48425">
    <property type="entry name" value="Sec7 domain"/>
    <property type="match status" value="1"/>
</dbReference>
<evidence type="ECO:0000259" key="14">
    <source>
        <dbReference type="PROSITE" id="PS50003"/>
    </source>
</evidence>
<dbReference type="Pfam" id="PF19279">
    <property type="entry name" value="YegS_C"/>
    <property type="match status" value="1"/>
</dbReference>
<dbReference type="InterPro" id="IPR045540">
    <property type="entry name" value="YegS/DAGK_C"/>
</dbReference>
<keyword evidence="10" id="KW-0472">Membrane</keyword>
<dbReference type="Pfam" id="PF01369">
    <property type="entry name" value="Sec7"/>
    <property type="match status" value="1"/>
</dbReference>
<evidence type="ECO:0000259" key="15">
    <source>
        <dbReference type="PROSITE" id="PS50146"/>
    </source>
</evidence>
<evidence type="ECO:0000256" key="8">
    <source>
        <dbReference type="ARBA" id="ARBA00023054"/>
    </source>
</evidence>
<keyword evidence="7" id="KW-0067">ATP-binding</keyword>
<dbReference type="InterPro" id="IPR017438">
    <property type="entry name" value="ATP-NAD_kinase_N"/>
</dbReference>
<dbReference type="InterPro" id="IPR016064">
    <property type="entry name" value="NAD/diacylglycerol_kinase_sf"/>
</dbReference>
<dbReference type="Gene3D" id="3.40.50.10330">
    <property type="entry name" value="Probable inorganic polyphosphate/atp-NAD kinase, domain 1"/>
    <property type="match status" value="1"/>
</dbReference>
<dbReference type="FunFam" id="1.10.1000.11:FF:000002">
    <property type="entry name" value="Cytohesin 1"/>
    <property type="match status" value="1"/>
</dbReference>
<evidence type="ECO:0000313" key="18">
    <source>
        <dbReference type="Proteomes" id="UP000246464"/>
    </source>
</evidence>
<dbReference type="AlphaFoldDB" id="A0A2U9AY37"/>
<dbReference type="PANTHER" id="PTHR12358">
    <property type="entry name" value="SPHINGOSINE KINASE"/>
    <property type="match status" value="1"/>
</dbReference>
<keyword evidence="4" id="KW-0808">Transferase</keyword>
<evidence type="ECO:0000256" key="13">
    <source>
        <dbReference type="SAM" id="MobiDB-lite"/>
    </source>
</evidence>
<evidence type="ECO:0000256" key="10">
    <source>
        <dbReference type="ARBA" id="ARBA00023136"/>
    </source>
</evidence>
<evidence type="ECO:0000256" key="11">
    <source>
        <dbReference type="ARBA" id="ARBA00044037"/>
    </source>
</evidence>
<dbReference type="InterPro" id="IPR050187">
    <property type="entry name" value="Lipid_Phosphate_FormReg"/>
</dbReference>
<evidence type="ECO:0000256" key="1">
    <source>
        <dbReference type="ARBA" id="ARBA00004202"/>
    </source>
</evidence>
<dbReference type="SMART" id="SM00222">
    <property type="entry name" value="Sec7"/>
    <property type="match status" value="1"/>
</dbReference>
<dbReference type="GO" id="GO:0005085">
    <property type="term" value="F:guanyl-nucleotide exchange factor activity"/>
    <property type="evidence" value="ECO:0007669"/>
    <property type="project" value="UniProtKB-KW"/>
</dbReference>
<dbReference type="GO" id="GO:0032012">
    <property type="term" value="P:regulation of ARF protein signal transduction"/>
    <property type="evidence" value="ECO:0007669"/>
    <property type="project" value="InterPro"/>
</dbReference>
<dbReference type="InterPro" id="IPR011993">
    <property type="entry name" value="PH-like_dom_sf"/>
</dbReference>
<dbReference type="Proteomes" id="UP000246464">
    <property type="component" value="Chromosome 1"/>
</dbReference>
<dbReference type="EC" id="2.7.1.91" evidence="11"/>
<feature type="domain" description="SEC7" evidence="16">
    <location>
        <begin position="708"/>
        <end position="895"/>
    </location>
</feature>
<keyword evidence="6" id="KW-0418">Kinase</keyword>
<feature type="region of interest" description="Disordered" evidence="13">
    <location>
        <begin position="438"/>
        <end position="476"/>
    </location>
</feature>
<comment type="subcellular location">
    <subcellularLocation>
        <location evidence="1">Cell membrane</location>
        <topology evidence="1">Peripheral membrane protein</topology>
    </subcellularLocation>
</comment>
<feature type="domain" description="DAGKc" evidence="15">
    <location>
        <begin position="149"/>
        <end position="296"/>
    </location>
</feature>
<dbReference type="CDD" id="cd00171">
    <property type="entry name" value="Sec7"/>
    <property type="match status" value="1"/>
</dbReference>
<dbReference type="InterPro" id="IPR023394">
    <property type="entry name" value="Sec7_C_sf"/>
</dbReference>
<evidence type="ECO:0000256" key="9">
    <source>
        <dbReference type="ARBA" id="ARBA00023121"/>
    </source>
</evidence>
<evidence type="ECO:0000313" key="17">
    <source>
        <dbReference type="EMBL" id="AWO96517.1"/>
    </source>
</evidence>
<dbReference type="InterPro" id="IPR001849">
    <property type="entry name" value="PH_domain"/>
</dbReference>
<keyword evidence="18" id="KW-1185">Reference proteome</keyword>
<dbReference type="FunFam" id="1.10.220.20:FF:000003">
    <property type="entry name" value="Cytohesin 1"/>
    <property type="match status" value="1"/>
</dbReference>
<dbReference type="GO" id="GO:0008289">
    <property type="term" value="F:lipid binding"/>
    <property type="evidence" value="ECO:0007669"/>
    <property type="project" value="UniProtKB-KW"/>
</dbReference>
<dbReference type="SUPFAM" id="SSF111331">
    <property type="entry name" value="NAD kinase/diacylglycerol kinase-like"/>
    <property type="match status" value="1"/>
</dbReference>
<dbReference type="GO" id="GO:0008481">
    <property type="term" value="F:sphingosine kinase activity"/>
    <property type="evidence" value="ECO:0007669"/>
    <property type="project" value="UniProtKB-EC"/>
</dbReference>
<accession>A0A2U9AY37</accession>
<evidence type="ECO:0000256" key="12">
    <source>
        <dbReference type="SAM" id="Coils"/>
    </source>
</evidence>